<evidence type="ECO:0000256" key="1">
    <source>
        <dbReference type="SAM" id="MobiDB-lite"/>
    </source>
</evidence>
<dbReference type="EMBL" id="VJZD01000441">
    <property type="protein sequence ID" value="MPY38155.1"/>
    <property type="molecule type" value="Genomic_DNA"/>
</dbReference>
<protein>
    <submittedName>
        <fullName evidence="2">Uncharacterized protein</fullName>
    </submittedName>
</protein>
<dbReference type="AlphaFoldDB" id="A0A5N8VW58"/>
<comment type="caution">
    <text evidence="2">The sequence shown here is derived from an EMBL/GenBank/DDBJ whole genome shotgun (WGS) entry which is preliminary data.</text>
</comment>
<keyword evidence="3" id="KW-1185">Reference proteome</keyword>
<sequence length="86" mass="9591">MRSGSDEKELDRLTAPMHGGPRTGPPRLRPCWEHTVGLVQRASRADGPEPSAEMRYPWFGHRPAWLMPSKMHAHATAYDGAPMNSV</sequence>
<feature type="compositionally biased region" description="Basic and acidic residues" evidence="1">
    <location>
        <begin position="1"/>
        <end position="12"/>
    </location>
</feature>
<feature type="region of interest" description="Disordered" evidence="1">
    <location>
        <begin position="1"/>
        <end position="30"/>
    </location>
</feature>
<evidence type="ECO:0000313" key="3">
    <source>
        <dbReference type="Proteomes" id="UP000325849"/>
    </source>
</evidence>
<evidence type="ECO:0000313" key="2">
    <source>
        <dbReference type="EMBL" id="MPY38155.1"/>
    </source>
</evidence>
<dbReference type="Proteomes" id="UP000325849">
    <property type="component" value="Unassembled WGS sequence"/>
</dbReference>
<organism evidence="2 3">
    <name type="scientific">Streptomyces adustus</name>
    <dbReference type="NCBI Taxonomy" id="1609272"/>
    <lineage>
        <taxon>Bacteria</taxon>
        <taxon>Bacillati</taxon>
        <taxon>Actinomycetota</taxon>
        <taxon>Actinomycetes</taxon>
        <taxon>Kitasatosporales</taxon>
        <taxon>Streptomycetaceae</taxon>
        <taxon>Streptomyces</taxon>
    </lineage>
</organism>
<reference evidence="2 3" key="1">
    <citation type="submission" date="2019-07" db="EMBL/GenBank/DDBJ databases">
        <title>New species of Amycolatopsis and Streptomyces.</title>
        <authorList>
            <person name="Duangmal K."/>
            <person name="Teo W.F.A."/>
            <person name="Lipun K."/>
        </authorList>
    </citation>
    <scope>NUCLEOTIDE SEQUENCE [LARGE SCALE GENOMIC DNA]</scope>
    <source>
        <strain evidence="2 3">NBRC 109810</strain>
    </source>
</reference>
<gene>
    <name evidence="2" type="ORF">FNH09_45190</name>
</gene>
<accession>A0A5N8VW58</accession>
<proteinExistence type="predicted"/>
<name>A0A5N8VW58_9ACTN</name>